<dbReference type="InterPro" id="IPR011051">
    <property type="entry name" value="RmlC_Cupin_sf"/>
</dbReference>
<dbReference type="SUPFAM" id="SSF51182">
    <property type="entry name" value="RmlC-like cupins"/>
    <property type="match status" value="1"/>
</dbReference>
<dbReference type="InterPro" id="IPR014710">
    <property type="entry name" value="RmlC-like_jellyroll"/>
</dbReference>
<accession>A0AAE3M1E0</accession>
<comment type="caution">
    <text evidence="2">The sequence shown here is derived from an EMBL/GenBank/DDBJ whole genome shotgun (WGS) entry which is preliminary data.</text>
</comment>
<organism evidence="2 3">
    <name type="scientific">Plebeiibacterium sediminum</name>
    <dbReference type="NCBI Taxonomy" id="2992112"/>
    <lineage>
        <taxon>Bacteria</taxon>
        <taxon>Pseudomonadati</taxon>
        <taxon>Bacteroidota</taxon>
        <taxon>Bacteroidia</taxon>
        <taxon>Marinilabiliales</taxon>
        <taxon>Marinilabiliaceae</taxon>
        <taxon>Plebeiibacterium</taxon>
    </lineage>
</organism>
<reference evidence="2" key="1">
    <citation type="submission" date="2022-10" db="EMBL/GenBank/DDBJ databases">
        <authorList>
            <person name="Yu W.X."/>
        </authorList>
    </citation>
    <scope>NUCLEOTIDE SEQUENCE</scope>
    <source>
        <strain evidence="2">AAT</strain>
    </source>
</reference>
<dbReference type="EMBL" id="JAPDPJ010000004">
    <property type="protein sequence ID" value="MCW3785516.1"/>
    <property type="molecule type" value="Genomic_DNA"/>
</dbReference>
<dbReference type="InterPro" id="IPR008894">
    <property type="entry name" value="QdtA_cupin_dom"/>
</dbReference>
<evidence type="ECO:0000313" key="3">
    <source>
        <dbReference type="Proteomes" id="UP001209229"/>
    </source>
</evidence>
<evidence type="ECO:0000313" key="2">
    <source>
        <dbReference type="EMBL" id="MCW3785516.1"/>
    </source>
</evidence>
<keyword evidence="3" id="KW-1185">Reference proteome</keyword>
<feature type="domain" description="Sugar 3,4-ketoisomerase QdtA cupin" evidence="1">
    <location>
        <begin position="4"/>
        <end position="130"/>
    </location>
</feature>
<protein>
    <submittedName>
        <fullName evidence="2">FdtA/QdtA family cupin domain-containing protein</fullName>
    </submittedName>
</protein>
<proteinExistence type="predicted"/>
<dbReference type="AlphaFoldDB" id="A0AAE3M1E0"/>
<dbReference type="Gene3D" id="2.60.120.10">
    <property type="entry name" value="Jelly Rolls"/>
    <property type="match status" value="1"/>
</dbReference>
<dbReference type="Pfam" id="PF05523">
    <property type="entry name" value="FdtA"/>
    <property type="match status" value="1"/>
</dbReference>
<sequence length="138" mass="15977">MDNEVRFIELPKIKDLRGNLSFLEDNHQIPFKIERVYWIYDVPGGEERGGHAFKNTTEFILPLSGGITVETIRGEAKHTFKLDTTHKGILIPPYTWRKIGGFLSNSICLVVADTKFEESEYLRDFNEYSSDFKKIFSL</sequence>
<dbReference type="RefSeq" id="WP_301189087.1">
    <property type="nucleotide sequence ID" value="NZ_JAPDPJ010000004.1"/>
</dbReference>
<dbReference type="CDD" id="cd20292">
    <property type="entry name" value="cupin_QdtA-like"/>
    <property type="match status" value="1"/>
</dbReference>
<evidence type="ECO:0000259" key="1">
    <source>
        <dbReference type="Pfam" id="PF05523"/>
    </source>
</evidence>
<gene>
    <name evidence="2" type="ORF">OM075_03505</name>
</gene>
<dbReference type="Proteomes" id="UP001209229">
    <property type="component" value="Unassembled WGS sequence"/>
</dbReference>
<name>A0AAE3M1E0_9BACT</name>